<dbReference type="eggNOG" id="KOG0748">
    <property type="taxonomic scope" value="Eukaryota"/>
</dbReference>
<comment type="subcellular location">
    <subcellularLocation>
        <location evidence="1">Membrane</location>
        <topology evidence="1">Multi-pass membrane protein</topology>
    </subcellularLocation>
</comment>
<evidence type="ECO:0000256" key="7">
    <source>
        <dbReference type="SAM" id="Phobius"/>
    </source>
</evidence>
<dbReference type="Proteomes" id="UP000009022">
    <property type="component" value="Unassembled WGS sequence"/>
</dbReference>
<dbReference type="GO" id="GO:0016020">
    <property type="term" value="C:membrane"/>
    <property type="evidence" value="ECO:0007669"/>
    <property type="project" value="UniProtKB-SubCell"/>
</dbReference>
<evidence type="ECO:0000256" key="2">
    <source>
        <dbReference type="ARBA" id="ARBA00007018"/>
    </source>
</evidence>
<comment type="similarity">
    <text evidence="2">Belongs to the ADIPOR family.</text>
</comment>
<keyword evidence="3 7" id="KW-0812">Transmembrane</keyword>
<feature type="binding site" evidence="6">
    <location>
        <position position="295"/>
    </location>
    <ligand>
        <name>Zn(2+)</name>
        <dbReference type="ChEBI" id="CHEBI:29105"/>
    </ligand>
</feature>
<keyword evidence="4 7" id="KW-1133">Transmembrane helix</keyword>
<dbReference type="AlphaFoldDB" id="B3SB05"/>
<name>B3SB05_TRIAD</name>
<evidence type="ECO:0000313" key="9">
    <source>
        <dbReference type="Proteomes" id="UP000009022"/>
    </source>
</evidence>
<keyword evidence="9" id="KW-1185">Reference proteome</keyword>
<dbReference type="KEGG" id="tad:TRIADDRAFT_61447"/>
<dbReference type="GO" id="GO:0005794">
    <property type="term" value="C:Golgi apparatus"/>
    <property type="evidence" value="ECO:0000318"/>
    <property type="project" value="GO_Central"/>
</dbReference>
<sequence length="301" mass="34311">MTKRRSKGETQLVSHHDKASPITETATICKTVMRKDDAIALHPFSQVPEFLQINPYIIDGYRVHLSYQSCLKSLFVLSNETINIWTHLLGFIIFAYLLVYDNMYIVPWTFQHLMDRIVVSSTSLFYMSTLLLSTLFHLFHCHSEESYCKWLKIDVRGIGIGIIGGFLSGIYGAYYCHQALLLTYSIASVGIIATSAFVLSRAKDEVINVRVGKMKLTVHRIYTYMLVVAFAFIPIGHFIYINGGFAVAFVRRFAFGAGIMLGWGLLGCLFLIFKFPECLFPGKFDYIASSHQFWHFLGLIY</sequence>
<dbReference type="CTD" id="6758675"/>
<dbReference type="GO" id="GO:0034067">
    <property type="term" value="P:protein localization to Golgi apparatus"/>
    <property type="evidence" value="ECO:0000318"/>
    <property type="project" value="GO_Central"/>
</dbReference>
<dbReference type="GO" id="GO:0046872">
    <property type="term" value="F:metal ion binding"/>
    <property type="evidence" value="ECO:0007669"/>
    <property type="project" value="UniProtKB-KW"/>
</dbReference>
<keyword evidence="5 7" id="KW-0472">Membrane</keyword>
<dbReference type="OrthoDB" id="529367at2759"/>
<dbReference type="PANTHER" id="PTHR20855:SF15">
    <property type="entry name" value="PROGESTIN AND ADIPOQ RECEPTOR FAMILY MEMBER 3"/>
    <property type="match status" value="1"/>
</dbReference>
<proteinExistence type="inferred from homology"/>
<feature type="binding site" evidence="6">
    <location>
        <position position="291"/>
    </location>
    <ligand>
        <name>Zn(2+)</name>
        <dbReference type="ChEBI" id="CHEBI:29105"/>
    </ligand>
</feature>
<dbReference type="EMBL" id="DS985263">
    <property type="protein sequence ID" value="EDV20079.1"/>
    <property type="molecule type" value="Genomic_DNA"/>
</dbReference>
<dbReference type="GeneID" id="6758675"/>
<dbReference type="STRING" id="10228.B3SB05"/>
<dbReference type="PANTHER" id="PTHR20855">
    <property type="entry name" value="ADIPOR/PROGESTIN RECEPTOR-RELATED"/>
    <property type="match status" value="1"/>
</dbReference>
<feature type="transmembrane region" description="Helical" evidence="7">
    <location>
        <begin position="221"/>
        <end position="241"/>
    </location>
</feature>
<evidence type="ECO:0000256" key="5">
    <source>
        <dbReference type="ARBA" id="ARBA00023136"/>
    </source>
</evidence>
<feature type="binding site" evidence="6">
    <location>
        <position position="137"/>
    </location>
    <ligand>
        <name>Zn(2+)</name>
        <dbReference type="ChEBI" id="CHEBI:29105"/>
    </ligand>
</feature>
<feature type="transmembrane region" description="Helical" evidence="7">
    <location>
        <begin position="153"/>
        <end position="174"/>
    </location>
</feature>
<dbReference type="HOGENOM" id="CLU_023075_0_1_1"/>
<evidence type="ECO:0000256" key="1">
    <source>
        <dbReference type="ARBA" id="ARBA00004141"/>
    </source>
</evidence>
<evidence type="ECO:0000313" key="8">
    <source>
        <dbReference type="EMBL" id="EDV20079.1"/>
    </source>
</evidence>
<keyword evidence="6" id="KW-0479">Metal-binding</keyword>
<feature type="transmembrane region" description="Helical" evidence="7">
    <location>
        <begin position="82"/>
        <end position="99"/>
    </location>
</feature>
<dbReference type="InterPro" id="IPR004254">
    <property type="entry name" value="AdipoR/HlyIII-related"/>
</dbReference>
<gene>
    <name evidence="8" type="ORF">TRIADDRAFT_61447</name>
</gene>
<evidence type="ECO:0000256" key="3">
    <source>
        <dbReference type="ARBA" id="ARBA00022692"/>
    </source>
</evidence>
<dbReference type="Pfam" id="PF03006">
    <property type="entry name" value="HlyIII"/>
    <property type="match status" value="1"/>
</dbReference>
<dbReference type="RefSeq" id="XP_002117463.1">
    <property type="nucleotide sequence ID" value="XM_002117427.1"/>
</dbReference>
<evidence type="ECO:0000256" key="6">
    <source>
        <dbReference type="PIRSR" id="PIRSR604254-1"/>
    </source>
</evidence>
<feature type="transmembrane region" description="Helical" evidence="7">
    <location>
        <begin position="180"/>
        <end position="200"/>
    </location>
</feature>
<dbReference type="OMA" id="HSQPCPD"/>
<feature type="transmembrane region" description="Helical" evidence="7">
    <location>
        <begin position="119"/>
        <end position="141"/>
    </location>
</feature>
<protein>
    <submittedName>
        <fullName evidence="8">Uncharacterized protein</fullName>
    </submittedName>
</protein>
<keyword evidence="6" id="KW-0862">Zinc</keyword>
<dbReference type="InParanoid" id="B3SB05"/>
<reference evidence="8 9" key="1">
    <citation type="journal article" date="2008" name="Nature">
        <title>The Trichoplax genome and the nature of placozoans.</title>
        <authorList>
            <person name="Srivastava M."/>
            <person name="Begovic E."/>
            <person name="Chapman J."/>
            <person name="Putnam N.H."/>
            <person name="Hellsten U."/>
            <person name="Kawashima T."/>
            <person name="Kuo A."/>
            <person name="Mitros T."/>
            <person name="Salamov A."/>
            <person name="Carpenter M.L."/>
            <person name="Signorovitch A.Y."/>
            <person name="Moreno M.A."/>
            <person name="Kamm K."/>
            <person name="Grimwood J."/>
            <person name="Schmutz J."/>
            <person name="Shapiro H."/>
            <person name="Grigoriev I.V."/>
            <person name="Buss L.W."/>
            <person name="Schierwater B."/>
            <person name="Dellaporta S.L."/>
            <person name="Rokhsar D.S."/>
        </authorList>
    </citation>
    <scope>NUCLEOTIDE SEQUENCE [LARGE SCALE GENOMIC DNA]</scope>
    <source>
        <strain evidence="8 9">Grell-BS-1999</strain>
    </source>
</reference>
<dbReference type="PhylomeDB" id="B3SB05"/>
<accession>B3SB05</accession>
<organism evidence="8 9">
    <name type="scientific">Trichoplax adhaerens</name>
    <name type="common">Trichoplax reptans</name>
    <dbReference type="NCBI Taxonomy" id="10228"/>
    <lineage>
        <taxon>Eukaryota</taxon>
        <taxon>Metazoa</taxon>
        <taxon>Placozoa</taxon>
        <taxon>Uniplacotomia</taxon>
        <taxon>Trichoplacea</taxon>
        <taxon>Trichoplacidae</taxon>
        <taxon>Trichoplax</taxon>
    </lineage>
</organism>
<evidence type="ECO:0000256" key="4">
    <source>
        <dbReference type="ARBA" id="ARBA00022989"/>
    </source>
</evidence>
<feature type="transmembrane region" description="Helical" evidence="7">
    <location>
        <begin position="253"/>
        <end position="273"/>
    </location>
</feature>
<dbReference type="FunCoup" id="B3SB05">
    <property type="interactions" value="803"/>
</dbReference>